<dbReference type="Pfam" id="PF02687">
    <property type="entry name" value="FtsX"/>
    <property type="match status" value="2"/>
</dbReference>
<evidence type="ECO:0000313" key="11">
    <source>
        <dbReference type="EMBL" id="MCQ6961147.1"/>
    </source>
</evidence>
<keyword evidence="12" id="KW-1185">Reference proteome</keyword>
<feature type="transmembrane region" description="Helical" evidence="9">
    <location>
        <begin position="677"/>
        <end position="702"/>
    </location>
</feature>
<feature type="transmembrane region" description="Helical" evidence="9">
    <location>
        <begin position="772"/>
        <end position="792"/>
    </location>
</feature>
<feature type="transmembrane region" description="Helical" evidence="9">
    <location>
        <begin position="630"/>
        <end position="652"/>
    </location>
</feature>
<evidence type="ECO:0000256" key="8">
    <source>
        <dbReference type="ARBA" id="ARBA00023163"/>
    </source>
</evidence>
<dbReference type="PANTHER" id="PTHR30572">
    <property type="entry name" value="MEMBRANE COMPONENT OF TRANSPORTER-RELATED"/>
    <property type="match status" value="1"/>
</dbReference>
<feature type="domain" description="HTH araC/xylS-type" evidence="10">
    <location>
        <begin position="202"/>
        <end position="306"/>
    </location>
</feature>
<protein>
    <submittedName>
        <fullName evidence="11">ABC transporter permease</fullName>
    </submittedName>
</protein>
<keyword evidence="5" id="KW-0805">Transcription regulation</keyword>
<feature type="transmembrane region" description="Helical" evidence="9">
    <location>
        <begin position="1068"/>
        <end position="1088"/>
    </location>
</feature>
<dbReference type="InterPro" id="IPR025857">
    <property type="entry name" value="MacB_PCD"/>
</dbReference>
<feature type="transmembrane region" description="Helical" evidence="9">
    <location>
        <begin position="1100"/>
        <end position="1122"/>
    </location>
</feature>
<sequence length="1139" mass="127105">MNPDIFHINLYHVAAMATLFSGFTLALLLAFAKRESQTANLFLSAALTVIVLKTGGLSPLFLPALGPLLYFYVRQLTSPNLKFGRKDVLHFCPLLVAYWMPDWLVLISVITYLYLSHRLIQHFYNRLQPVLMDRPRFAFRRLDKTLHLLAFLCILWLFNDVWSFTVAFVLIGVAAEVMLKLDSSTQLATPITDRYDAKEKSRRLKEAVAANRFYEDAELTLTSLAVKLNIHPHDLSRIVNVGMGKNFSDFINEFRVRETARKMRDPAQAHLKLLGIAYESGFNSQRTFNRVFKEMTGKTPVEYKNGLKKELPNDKLAIPSHEPLVILRSGSPPGWVSVKLNRNYMFRSYLKIAWRNLIKNKVLSFINIGGLAVGMTVVTLICLWVLDEVSFNKYHDNYRHIAQVMQNVTINGEVKTSFHEPYPLAAELRKSYGRDFKSVAMSTLPRDYILALGDKKLTESGCFMEAGGPDLFTLHMLEGRGDAIKDPSSILISAATAKAFFGNEDPMGKVLQLKLRWNGLDNLKIAGVYADLPENTALAGMAFIGSWAHYEPGLSGMREPWGPGVVNLYVQLAHNANPDKVSLKIKDEMLRHLKPGAASAKPALFLHPMSKWHLYSEFKDGKNIGGAIKYVWLFGIIGVFVLLLACINFMNLSTARSEKRAREVGIRKAIGSSRSQLIYQFYGESLLCVLLALLAALLLARLSIPAFNQLAGKQIVIPWNSLAFWLTGIGLSLVTAIISGSYPALYLSSFKPVKVLKGAFRVGRLAAAPRKVLVVVQFTVSIVLIIGTVVVIRQILFAKDRPIGYSQDGLVTIPVRSTELHQHFDAIKHALTSNGTITEMAEADAPPNKVPGTTDGVAWPGKDPNLSADFGQENISYDYGKTIGLEFSAGRDFSPSFLSDSAAVIINQAAADFMTMKKPTENYITFYGQQFKIIGVTKDIINRSPYDQVQPMVYFLAKWPGGCLLLKINPEMSAGKAIRNIASVLKTENPEQPFEYRFVDQEYAKEFGDEERIGKLATVFAGLAIFISCLGLFGMASFVAEQRVKEIGVRKMLGASVFALWQLLSKDFAILVFISIIIASPVAYYFMHNWLRNYQYHTDVAWWIFIVTAIGAIAITLITVSFQSIKAALANPIKSLKAE</sequence>
<evidence type="ECO:0000256" key="7">
    <source>
        <dbReference type="ARBA" id="ARBA00023136"/>
    </source>
</evidence>
<keyword evidence="4 9" id="KW-1133">Transmembrane helix</keyword>
<organism evidence="11 12">
    <name type="scientific">Mucilaginibacter aquariorum</name>
    <dbReference type="NCBI Taxonomy" id="2967225"/>
    <lineage>
        <taxon>Bacteria</taxon>
        <taxon>Pseudomonadati</taxon>
        <taxon>Bacteroidota</taxon>
        <taxon>Sphingobacteriia</taxon>
        <taxon>Sphingobacteriales</taxon>
        <taxon>Sphingobacteriaceae</taxon>
        <taxon>Mucilaginibacter</taxon>
    </lineage>
</organism>
<evidence type="ECO:0000256" key="6">
    <source>
        <dbReference type="ARBA" id="ARBA00023125"/>
    </source>
</evidence>
<feature type="transmembrane region" description="Helical" evidence="9">
    <location>
        <begin position="1019"/>
        <end position="1040"/>
    </location>
</feature>
<comment type="caution">
    <text evidence="11">The sequence shown here is derived from an EMBL/GenBank/DDBJ whole genome shotgun (WGS) entry which is preliminary data.</text>
</comment>
<proteinExistence type="predicted"/>
<dbReference type="SUPFAM" id="SSF46689">
    <property type="entry name" value="Homeodomain-like"/>
    <property type="match status" value="1"/>
</dbReference>
<dbReference type="PROSITE" id="PS00041">
    <property type="entry name" value="HTH_ARAC_FAMILY_1"/>
    <property type="match status" value="1"/>
</dbReference>
<dbReference type="RefSeq" id="WP_256541314.1">
    <property type="nucleotide sequence ID" value="NZ_JANHOH010000011.1"/>
</dbReference>
<comment type="subcellular location">
    <subcellularLocation>
        <location evidence="1">Cell membrane</location>
        <topology evidence="1">Multi-pass membrane protein</topology>
    </subcellularLocation>
</comment>
<dbReference type="Pfam" id="PF12833">
    <property type="entry name" value="HTH_18"/>
    <property type="match status" value="1"/>
</dbReference>
<reference evidence="11 12" key="1">
    <citation type="submission" date="2022-07" db="EMBL/GenBank/DDBJ databases">
        <title>Mucilaginibacter sp. JC4.</title>
        <authorList>
            <person name="Le V."/>
            <person name="Ko S.-R."/>
            <person name="Ahn C.-Y."/>
            <person name="Oh H.-M."/>
        </authorList>
    </citation>
    <scope>NUCLEOTIDE SEQUENCE [LARGE SCALE GENOMIC DNA]</scope>
    <source>
        <strain evidence="11 12">JC4</strain>
    </source>
</reference>
<evidence type="ECO:0000256" key="5">
    <source>
        <dbReference type="ARBA" id="ARBA00023015"/>
    </source>
</evidence>
<dbReference type="PROSITE" id="PS01124">
    <property type="entry name" value="HTH_ARAC_FAMILY_2"/>
    <property type="match status" value="1"/>
</dbReference>
<dbReference type="Proteomes" id="UP001204376">
    <property type="component" value="Unassembled WGS sequence"/>
</dbReference>
<dbReference type="InterPro" id="IPR018060">
    <property type="entry name" value="HTH_AraC"/>
</dbReference>
<evidence type="ECO:0000313" key="12">
    <source>
        <dbReference type="Proteomes" id="UP001204376"/>
    </source>
</evidence>
<dbReference type="InterPro" id="IPR018062">
    <property type="entry name" value="HTH_AraC-typ_CS"/>
</dbReference>
<feature type="transmembrane region" description="Helical" evidence="9">
    <location>
        <begin position="12"/>
        <end position="32"/>
    </location>
</feature>
<dbReference type="Pfam" id="PF12704">
    <property type="entry name" value="MacB_PCD"/>
    <property type="match status" value="1"/>
</dbReference>
<evidence type="ECO:0000256" key="2">
    <source>
        <dbReference type="ARBA" id="ARBA00022475"/>
    </source>
</evidence>
<keyword evidence="8" id="KW-0804">Transcription</keyword>
<gene>
    <name evidence="11" type="ORF">NPE20_24440</name>
</gene>
<keyword evidence="6" id="KW-0238">DNA-binding</keyword>
<feature type="transmembrane region" description="Helical" evidence="9">
    <location>
        <begin position="362"/>
        <end position="386"/>
    </location>
</feature>
<dbReference type="SMART" id="SM00342">
    <property type="entry name" value="HTH_ARAC"/>
    <property type="match status" value="1"/>
</dbReference>
<keyword evidence="3 9" id="KW-0812">Transmembrane</keyword>
<evidence type="ECO:0000256" key="1">
    <source>
        <dbReference type="ARBA" id="ARBA00004651"/>
    </source>
</evidence>
<feature type="transmembrane region" description="Helical" evidence="9">
    <location>
        <begin position="722"/>
        <end position="747"/>
    </location>
</feature>
<evidence type="ECO:0000256" key="3">
    <source>
        <dbReference type="ARBA" id="ARBA00022692"/>
    </source>
</evidence>
<dbReference type="EMBL" id="JANHOH010000011">
    <property type="protein sequence ID" value="MCQ6961147.1"/>
    <property type="molecule type" value="Genomic_DNA"/>
</dbReference>
<keyword evidence="2" id="KW-1003">Cell membrane</keyword>
<evidence type="ECO:0000256" key="4">
    <source>
        <dbReference type="ARBA" id="ARBA00022989"/>
    </source>
</evidence>
<dbReference type="PANTHER" id="PTHR30572:SF18">
    <property type="entry name" value="ABC-TYPE MACROLIDE FAMILY EXPORT SYSTEM PERMEASE COMPONENT 2"/>
    <property type="match status" value="1"/>
</dbReference>
<accession>A0ABT1T9P9</accession>
<dbReference type="InterPro" id="IPR050250">
    <property type="entry name" value="Macrolide_Exporter_MacB"/>
</dbReference>
<evidence type="ECO:0000259" key="10">
    <source>
        <dbReference type="PROSITE" id="PS01124"/>
    </source>
</evidence>
<dbReference type="InterPro" id="IPR009057">
    <property type="entry name" value="Homeodomain-like_sf"/>
</dbReference>
<dbReference type="Gene3D" id="1.10.10.60">
    <property type="entry name" value="Homeodomain-like"/>
    <property type="match status" value="2"/>
</dbReference>
<name>A0ABT1T9P9_9SPHI</name>
<evidence type="ECO:0000256" key="9">
    <source>
        <dbReference type="SAM" id="Phobius"/>
    </source>
</evidence>
<feature type="transmembrane region" description="Helical" evidence="9">
    <location>
        <begin position="39"/>
        <end position="62"/>
    </location>
</feature>
<dbReference type="InterPro" id="IPR003838">
    <property type="entry name" value="ABC3_permease_C"/>
</dbReference>
<feature type="transmembrane region" description="Helical" evidence="9">
    <location>
        <begin position="103"/>
        <end position="120"/>
    </location>
</feature>
<keyword evidence="7 9" id="KW-0472">Membrane</keyword>